<evidence type="ECO:0000256" key="3">
    <source>
        <dbReference type="ARBA" id="ARBA00023110"/>
    </source>
</evidence>
<comment type="caution">
    <text evidence="9">The sequence shown here is derived from an EMBL/GenBank/DDBJ whole genome shotgun (WGS) entry which is preliminary data.</text>
</comment>
<comment type="similarity">
    <text evidence="2 6">Belongs to the FKBP-type PPIase family.</text>
</comment>
<evidence type="ECO:0000259" key="8">
    <source>
        <dbReference type="PROSITE" id="PS50059"/>
    </source>
</evidence>
<dbReference type="Pfam" id="PF00254">
    <property type="entry name" value="FKBP_C"/>
    <property type="match status" value="1"/>
</dbReference>
<dbReference type="RefSeq" id="WP_183878379.1">
    <property type="nucleotide sequence ID" value="NZ_JACHCD010000002.1"/>
</dbReference>
<accession>A0A7W9DYG3</accession>
<feature type="signal peptide" evidence="7">
    <location>
        <begin position="1"/>
        <end position="19"/>
    </location>
</feature>
<evidence type="ECO:0000256" key="2">
    <source>
        <dbReference type="ARBA" id="ARBA00006577"/>
    </source>
</evidence>
<evidence type="ECO:0000256" key="6">
    <source>
        <dbReference type="RuleBase" id="RU003915"/>
    </source>
</evidence>
<comment type="catalytic activity">
    <reaction evidence="1 5 6">
        <text>[protein]-peptidylproline (omega=180) = [protein]-peptidylproline (omega=0)</text>
        <dbReference type="Rhea" id="RHEA:16237"/>
        <dbReference type="Rhea" id="RHEA-COMP:10747"/>
        <dbReference type="Rhea" id="RHEA-COMP:10748"/>
        <dbReference type="ChEBI" id="CHEBI:83833"/>
        <dbReference type="ChEBI" id="CHEBI:83834"/>
        <dbReference type="EC" id="5.2.1.8"/>
    </reaction>
</comment>
<evidence type="ECO:0000313" key="10">
    <source>
        <dbReference type="Proteomes" id="UP000537204"/>
    </source>
</evidence>
<evidence type="ECO:0000256" key="4">
    <source>
        <dbReference type="ARBA" id="ARBA00023235"/>
    </source>
</evidence>
<feature type="chain" id="PRO_5031573945" description="Peptidyl-prolyl cis-trans isomerase" evidence="7">
    <location>
        <begin position="20"/>
        <end position="163"/>
    </location>
</feature>
<dbReference type="EMBL" id="JACHCE010000001">
    <property type="protein sequence ID" value="MBB5634510.1"/>
    <property type="molecule type" value="Genomic_DNA"/>
</dbReference>
<organism evidence="9 10">
    <name type="scientific">Pedobacter cryoconitis</name>
    <dbReference type="NCBI Taxonomy" id="188932"/>
    <lineage>
        <taxon>Bacteria</taxon>
        <taxon>Pseudomonadati</taxon>
        <taxon>Bacteroidota</taxon>
        <taxon>Sphingobacteriia</taxon>
        <taxon>Sphingobacteriales</taxon>
        <taxon>Sphingobacteriaceae</taxon>
        <taxon>Pedobacter</taxon>
    </lineage>
</organism>
<sequence>MIKIKHLVLLMVCAVTAFTACSKKEEADNFDAAAQFTKDTTAIRAFVVANKIPAIKDPKTGLFYQVITAAPGNFVYQTNSSVTVNYTGSVLGGAVFDTTNGKPITFDSLNQLILGWQIGIPLVQPGGRIRLFVPSGLGYGNRGGMPFPQNSNLDFTIDVISAK</sequence>
<keyword evidence="3 5" id="KW-0697">Rotamase</keyword>
<dbReference type="PROSITE" id="PS51257">
    <property type="entry name" value="PROKAR_LIPOPROTEIN"/>
    <property type="match status" value="1"/>
</dbReference>
<evidence type="ECO:0000256" key="1">
    <source>
        <dbReference type="ARBA" id="ARBA00000971"/>
    </source>
</evidence>
<evidence type="ECO:0000256" key="5">
    <source>
        <dbReference type="PROSITE-ProRule" id="PRU00277"/>
    </source>
</evidence>
<dbReference type="GO" id="GO:0003755">
    <property type="term" value="F:peptidyl-prolyl cis-trans isomerase activity"/>
    <property type="evidence" value="ECO:0007669"/>
    <property type="project" value="UniProtKB-UniRule"/>
</dbReference>
<reference evidence="9 10" key="1">
    <citation type="submission" date="2020-08" db="EMBL/GenBank/DDBJ databases">
        <title>Genomic Encyclopedia of Type Strains, Phase IV (KMG-V): Genome sequencing to study the core and pangenomes of soil and plant-associated prokaryotes.</title>
        <authorList>
            <person name="Whitman W."/>
        </authorList>
    </citation>
    <scope>NUCLEOTIDE SEQUENCE [LARGE SCALE GENOMIC DNA]</scope>
    <source>
        <strain evidence="9 10">S3M1</strain>
    </source>
</reference>
<dbReference type="PANTHER" id="PTHR43811">
    <property type="entry name" value="FKBP-TYPE PEPTIDYL-PROLYL CIS-TRANS ISOMERASE FKPA"/>
    <property type="match status" value="1"/>
</dbReference>
<gene>
    <name evidence="9" type="ORF">HDE68_000395</name>
</gene>
<dbReference type="PANTHER" id="PTHR43811:SF57">
    <property type="entry name" value="FKBP-TYPE PEPTIDYL-PROLYL CIS-TRANS ISOMERASE FKPA-RELATED"/>
    <property type="match status" value="1"/>
</dbReference>
<evidence type="ECO:0000313" key="9">
    <source>
        <dbReference type="EMBL" id="MBB5634510.1"/>
    </source>
</evidence>
<dbReference type="PROSITE" id="PS50059">
    <property type="entry name" value="FKBP_PPIASE"/>
    <property type="match status" value="1"/>
</dbReference>
<keyword evidence="7" id="KW-0732">Signal</keyword>
<proteinExistence type="inferred from homology"/>
<dbReference type="AlphaFoldDB" id="A0A7W9DYG3"/>
<feature type="domain" description="PPIase FKBP-type" evidence="8">
    <location>
        <begin position="79"/>
        <end position="163"/>
    </location>
</feature>
<protein>
    <recommendedName>
        <fullName evidence="6">Peptidyl-prolyl cis-trans isomerase</fullName>
        <ecNumber evidence="6">5.2.1.8</ecNumber>
    </recommendedName>
</protein>
<keyword evidence="4 5" id="KW-0413">Isomerase</keyword>
<dbReference type="SUPFAM" id="SSF54534">
    <property type="entry name" value="FKBP-like"/>
    <property type="match status" value="1"/>
</dbReference>
<dbReference type="Proteomes" id="UP000537204">
    <property type="component" value="Unassembled WGS sequence"/>
</dbReference>
<dbReference type="EC" id="5.2.1.8" evidence="6"/>
<evidence type="ECO:0000256" key="7">
    <source>
        <dbReference type="SAM" id="SignalP"/>
    </source>
</evidence>
<dbReference type="InterPro" id="IPR046357">
    <property type="entry name" value="PPIase_dom_sf"/>
</dbReference>
<name>A0A7W9DYG3_9SPHI</name>
<dbReference type="Gene3D" id="3.10.50.40">
    <property type="match status" value="1"/>
</dbReference>
<dbReference type="InterPro" id="IPR001179">
    <property type="entry name" value="PPIase_FKBP_dom"/>
</dbReference>